<evidence type="ECO:0000313" key="3">
    <source>
        <dbReference type="Proteomes" id="UP000485058"/>
    </source>
</evidence>
<comment type="caution">
    <text evidence="2">The sequence shown here is derived from an EMBL/GenBank/DDBJ whole genome shotgun (WGS) entry which is preliminary data.</text>
</comment>
<feature type="compositionally biased region" description="Polar residues" evidence="1">
    <location>
        <begin position="1544"/>
        <end position="1557"/>
    </location>
</feature>
<keyword evidence="3" id="KW-1185">Reference proteome</keyword>
<feature type="compositionally biased region" description="Polar residues" evidence="1">
    <location>
        <begin position="713"/>
        <end position="726"/>
    </location>
</feature>
<organism evidence="2 3">
    <name type="scientific">Haematococcus lacustris</name>
    <name type="common">Green alga</name>
    <name type="synonym">Haematococcus pluvialis</name>
    <dbReference type="NCBI Taxonomy" id="44745"/>
    <lineage>
        <taxon>Eukaryota</taxon>
        <taxon>Viridiplantae</taxon>
        <taxon>Chlorophyta</taxon>
        <taxon>core chlorophytes</taxon>
        <taxon>Chlorophyceae</taxon>
        <taxon>CS clade</taxon>
        <taxon>Chlamydomonadales</taxon>
        <taxon>Haematococcaceae</taxon>
        <taxon>Haematococcus</taxon>
    </lineage>
</organism>
<feature type="compositionally biased region" description="Low complexity" evidence="1">
    <location>
        <begin position="160"/>
        <end position="178"/>
    </location>
</feature>
<feature type="region of interest" description="Disordered" evidence="1">
    <location>
        <begin position="1"/>
        <end position="178"/>
    </location>
</feature>
<dbReference type="Proteomes" id="UP000485058">
    <property type="component" value="Unassembled WGS sequence"/>
</dbReference>
<feature type="compositionally biased region" description="Gly residues" evidence="1">
    <location>
        <begin position="999"/>
        <end position="1009"/>
    </location>
</feature>
<feature type="region of interest" description="Disordered" evidence="1">
    <location>
        <begin position="1385"/>
        <end position="1422"/>
    </location>
</feature>
<feature type="region of interest" description="Disordered" evidence="1">
    <location>
        <begin position="462"/>
        <end position="503"/>
    </location>
</feature>
<protein>
    <submittedName>
        <fullName evidence="2">Uncharacterized protein</fullName>
    </submittedName>
</protein>
<feature type="non-terminal residue" evidence="2">
    <location>
        <position position="1588"/>
    </location>
</feature>
<feature type="compositionally biased region" description="Low complexity" evidence="1">
    <location>
        <begin position="741"/>
        <end position="754"/>
    </location>
</feature>
<dbReference type="EMBL" id="BLLF01001271">
    <property type="protein sequence ID" value="GFH18252.1"/>
    <property type="molecule type" value="Genomic_DNA"/>
</dbReference>
<sequence>MELVVLAAGPAREASPEVAPVVSAVPSPGKADGSGLAAAGTLQGQGEVPGRTAAESSGMNQSGMEGRSGPGPATACQTGGVTEPGIKPEPGLQPAACGTAETGQAPGTREEPIELSDDTSDEADADAGQDMDVMAPMSGDGAPSPAALPESPGTAAHGQAPVAPDGAGPSSAPGPSAAPGCLAAAALVAAAGPGFDPLPHVPEWSSYCVDARADLSQRCFETLPSLVVKHLGFEHEARPSLPILVALALESPHALGADHGHGSLHLLYVVRPGTRGRWTGKKLQLNAWVTNSHFQLTGRFKAQRAGPEQAGPHLLVLEVRPLPQATAQAACATPAHSRAAAIPGQPGCNAQATAGVKQPKCTGTEQDGSNGRVRRHCGLVPRVLCVGGGEAGPASDQGQEAAAQEVAGAEELPPAALTGLPTTRAACPWPWIDCIVCKREEEEHPQPASLADEPAKLLPAAQPAMASTPSLAQATDAGSRTEPDGGQGNQAPPPAAFEPACPSVEAASAQPETVCDCLMMAEALQQQLLAGECAWLEAAAPVPVADSLHILTAMATAASKVDLHSGWDSSMVPVVCVPWDVALEAGIWGLGALLAGMEAVVGQQALAVAIMPGSQDGSHHTRHLMATAAPRLEWHSARDASLDAALCVRHGGQSTSPQLPPPFLARIHGSSWELLWKAPDFPWSSMLQLWEAIKWVGKAPGGSLVLGLRAASSPGSTALDPTSLHTPQVPAALPCPPPHHPNQQGQGAQLAATARQTPVTACGAATPPVATPAPLCGPGPLHGRQDCSGIGGAPDEGDPEVSQPAAAPAHGGPSQPAAAPAPASGETVEGPTTSQVLTMARMPCLQVCQLGLWAPQGLEAGSLWLMPWHHPSSTLGAAGPAAHPAPLLSNMGSQGQQQPCVQPVAAYGHVAAGATMTTTPSDGASYPLCDPQPGPEHGDISGEEGSLGPGFRTGMKRKAADADADADQSPEAGQAAAAASVKRHLGCGPHEPDLVGGVPQPGGAAGAAGLGTTEEEGSGLSQPAAGMECAPDEGDPEVSQPAAAPAHAARQPVTCARPLPDNGQSVIDLTQEEPDTPQGFGAMLPAPKIEAPSLPPHPEVPGASTHDLAAMHEELVGQSPLPGTQSMSSQWHTPTVVATAGPEADPQPHVDSWTQLKGFTDRSLEYLPKPLALQFGLHECGADKVELLVVLVHPSGSTGADQGPGCLQLPYEATRRPDGRWSLKARSPQSVKISTWVKSCRLALTGRCKAQRAEPGQAKERLLVLEVRPLSEAAASAGQATPGTAQGPGALPRAPGAEAQPPDLQAELPGVSNAYMRMEEWLSSPHGAAQLEALRKVYAATLLKCAGMSSTMIAWTLWKSIQRLLEQTPAQTPALNAVGSGAVPSPAVAAAPSQADLSLRPATDGRPSKRTRSGQAAAGSQAKIHCGVRRQVLSLAAGEAETRMLLNQLPGRRCLMKGPSCGMQAVQAVCSHPSPMPRLLHEMMHILEHRVMTGSFMQDRVALLSLPVHADQNQDMAAVEPLPGAEAPPPLALQVAPGVRVSSEATLSPAARQSMSTGLELAAVEGRMKGSSGSGHCETSDTSDEADT</sequence>
<proteinExistence type="predicted"/>
<feature type="compositionally biased region" description="Polar residues" evidence="1">
    <location>
        <begin position="54"/>
        <end position="63"/>
    </location>
</feature>
<gene>
    <name evidence="2" type="ORF">HaLaN_15022</name>
</gene>
<feature type="region of interest" description="Disordered" evidence="1">
    <location>
        <begin position="1274"/>
        <end position="1303"/>
    </location>
</feature>
<evidence type="ECO:0000313" key="2">
    <source>
        <dbReference type="EMBL" id="GFH18252.1"/>
    </source>
</evidence>
<feature type="compositionally biased region" description="Polar residues" evidence="1">
    <location>
        <begin position="465"/>
        <end position="478"/>
    </location>
</feature>
<accession>A0A699ZQP2</accession>
<feature type="region of interest" description="Disordered" evidence="1">
    <location>
        <begin position="1544"/>
        <end position="1588"/>
    </location>
</feature>
<feature type="region of interest" description="Disordered" evidence="1">
    <location>
        <begin position="352"/>
        <end position="373"/>
    </location>
</feature>
<feature type="region of interest" description="Disordered" evidence="1">
    <location>
        <begin position="918"/>
        <end position="1080"/>
    </location>
</feature>
<feature type="compositionally biased region" description="Acidic residues" evidence="1">
    <location>
        <begin position="113"/>
        <end position="129"/>
    </location>
</feature>
<evidence type="ECO:0000256" key="1">
    <source>
        <dbReference type="SAM" id="MobiDB-lite"/>
    </source>
</evidence>
<reference evidence="2 3" key="1">
    <citation type="submission" date="2020-02" db="EMBL/GenBank/DDBJ databases">
        <title>Draft genome sequence of Haematococcus lacustris strain NIES-144.</title>
        <authorList>
            <person name="Morimoto D."/>
            <person name="Nakagawa S."/>
            <person name="Yoshida T."/>
            <person name="Sawayama S."/>
        </authorList>
    </citation>
    <scope>NUCLEOTIDE SEQUENCE [LARGE SCALE GENOMIC DNA]</scope>
    <source>
        <strain evidence="2 3">NIES-144</strain>
    </source>
</reference>
<feature type="compositionally biased region" description="Low complexity" evidence="1">
    <location>
        <begin position="16"/>
        <end position="46"/>
    </location>
</feature>
<feature type="region of interest" description="Disordered" evidence="1">
    <location>
        <begin position="773"/>
        <end position="831"/>
    </location>
</feature>
<name>A0A699ZQP2_HAELA</name>
<feature type="region of interest" description="Disordered" evidence="1">
    <location>
        <begin position="711"/>
        <end position="754"/>
    </location>
</feature>
<feature type="compositionally biased region" description="Low complexity" evidence="1">
    <location>
        <begin position="802"/>
        <end position="825"/>
    </location>
</feature>